<dbReference type="EnsemblProtists" id="Phyra87888">
    <property type="protein sequence ID" value="Phyra87888"/>
    <property type="gene ID" value="Phyra87888"/>
</dbReference>
<dbReference type="eggNOG" id="KOG2389">
    <property type="taxonomic scope" value="Eukaryota"/>
</dbReference>
<proteinExistence type="inferred from homology"/>
<protein>
    <recommendedName>
        <fullName evidence="3">Transcription initiation factor TFIID subunit 8</fullName>
    </recommendedName>
</protein>
<dbReference type="PANTHER" id="PTHR46338:SF1">
    <property type="entry name" value="TRANSCRIPTION INITIATION FACTOR TFIID SUBUNIT 8"/>
    <property type="match status" value="1"/>
</dbReference>
<dbReference type="CDD" id="cd08049">
    <property type="entry name" value="TAF8"/>
    <property type="match status" value="1"/>
</dbReference>
<reference evidence="10" key="1">
    <citation type="journal article" date="2006" name="Science">
        <title>Phytophthora genome sequences uncover evolutionary origins and mechanisms of pathogenesis.</title>
        <authorList>
            <person name="Tyler B.M."/>
            <person name="Tripathy S."/>
            <person name="Zhang X."/>
            <person name="Dehal P."/>
            <person name="Jiang R.H."/>
            <person name="Aerts A."/>
            <person name="Arredondo F.D."/>
            <person name="Baxter L."/>
            <person name="Bensasson D."/>
            <person name="Beynon J.L."/>
            <person name="Chapman J."/>
            <person name="Damasceno C.M."/>
            <person name="Dorrance A.E."/>
            <person name="Dou D."/>
            <person name="Dickerman A.W."/>
            <person name="Dubchak I.L."/>
            <person name="Garbelotto M."/>
            <person name="Gijzen M."/>
            <person name="Gordon S.G."/>
            <person name="Govers F."/>
            <person name="Grunwald N.J."/>
            <person name="Huang W."/>
            <person name="Ivors K.L."/>
            <person name="Jones R.W."/>
            <person name="Kamoun S."/>
            <person name="Krampis K."/>
            <person name="Lamour K.H."/>
            <person name="Lee M.K."/>
            <person name="McDonald W.H."/>
            <person name="Medina M."/>
            <person name="Meijer H.J."/>
            <person name="Nordberg E.K."/>
            <person name="Maclean D.J."/>
            <person name="Ospina-Giraldo M.D."/>
            <person name="Morris P.F."/>
            <person name="Phuntumart V."/>
            <person name="Putnam N.H."/>
            <person name="Rash S."/>
            <person name="Rose J.K."/>
            <person name="Sakihama Y."/>
            <person name="Salamov A.A."/>
            <person name="Savidor A."/>
            <person name="Scheuring C.F."/>
            <person name="Smith B.M."/>
            <person name="Sobral B.W."/>
            <person name="Terry A."/>
            <person name="Torto-Alalibo T.A."/>
            <person name="Win J."/>
            <person name="Xu Z."/>
            <person name="Zhang H."/>
            <person name="Grigoriev I.V."/>
            <person name="Rokhsar D.S."/>
            <person name="Boore J.L."/>
        </authorList>
    </citation>
    <scope>NUCLEOTIDE SEQUENCE [LARGE SCALE GENOMIC DNA]</scope>
    <source>
        <strain evidence="10">Pr102</strain>
    </source>
</reference>
<dbReference type="EMBL" id="DS568488">
    <property type="status" value="NOT_ANNOTATED_CDS"/>
    <property type="molecule type" value="Genomic_DNA"/>
</dbReference>
<feature type="compositionally biased region" description="Low complexity" evidence="7">
    <location>
        <begin position="1"/>
        <end position="37"/>
    </location>
</feature>
<evidence type="ECO:0000256" key="2">
    <source>
        <dbReference type="ARBA" id="ARBA00008767"/>
    </source>
</evidence>
<dbReference type="Pfam" id="PF10406">
    <property type="entry name" value="TAF8_C"/>
    <property type="match status" value="1"/>
</dbReference>
<accession>H3HAG4</accession>
<keyword evidence="4" id="KW-0805">Transcription regulation</keyword>
<keyword evidence="5" id="KW-0804">Transcription</keyword>
<feature type="domain" description="Bromodomain associated" evidence="8">
    <location>
        <begin position="81"/>
        <end position="157"/>
    </location>
</feature>
<dbReference type="STRING" id="164328.H3HAG4"/>
<dbReference type="InterPro" id="IPR019473">
    <property type="entry name" value="TFIID_su8_C"/>
</dbReference>
<dbReference type="OrthoDB" id="436852at2759"/>
<feature type="region of interest" description="Disordered" evidence="7">
    <location>
        <begin position="199"/>
        <end position="230"/>
    </location>
</feature>
<dbReference type="InterPro" id="IPR037818">
    <property type="entry name" value="TAF8"/>
</dbReference>
<feature type="region of interest" description="Disordered" evidence="7">
    <location>
        <begin position="1"/>
        <end position="59"/>
    </location>
</feature>
<dbReference type="InterPro" id="IPR006565">
    <property type="entry name" value="BTP"/>
</dbReference>
<feature type="compositionally biased region" description="Basic and acidic residues" evidence="7">
    <location>
        <begin position="303"/>
        <end position="317"/>
    </location>
</feature>
<dbReference type="AlphaFoldDB" id="H3HAG4"/>
<dbReference type="HOGENOM" id="CLU_069949_0_0_1"/>
<dbReference type="EnsemblProtists" id="Phyra75962">
    <property type="protein sequence ID" value="Phyra75962"/>
    <property type="gene ID" value="Phyra75962"/>
</dbReference>
<dbReference type="CDD" id="cd00076">
    <property type="entry name" value="HFD_SF"/>
    <property type="match status" value="1"/>
</dbReference>
<dbReference type="GO" id="GO:0006366">
    <property type="term" value="P:transcription by RNA polymerase II"/>
    <property type="evidence" value="ECO:0000318"/>
    <property type="project" value="GO_Central"/>
</dbReference>
<dbReference type="Proteomes" id="UP000005238">
    <property type="component" value="Unassembled WGS sequence"/>
</dbReference>
<feature type="compositionally biased region" description="Polar residues" evidence="7">
    <location>
        <begin position="50"/>
        <end position="59"/>
    </location>
</feature>
<reference evidence="9" key="2">
    <citation type="submission" date="2015-06" db="UniProtKB">
        <authorList>
            <consortium name="EnsemblProtists"/>
        </authorList>
    </citation>
    <scope>IDENTIFICATION</scope>
    <source>
        <strain evidence="9">Pr102</strain>
    </source>
</reference>
<feature type="compositionally biased region" description="Basic and acidic residues" evidence="7">
    <location>
        <begin position="336"/>
        <end position="353"/>
    </location>
</feature>
<evidence type="ECO:0000256" key="1">
    <source>
        <dbReference type="ARBA" id="ARBA00004123"/>
    </source>
</evidence>
<comment type="similarity">
    <text evidence="2">Belongs to the TAF8 family.</text>
</comment>
<sequence length="353" mass="37285">MTVAKSSAADATGAPAAAKAKSSASASSSHRAGASHASSRKKETRKAPHATSTGTTVSMSKKAADGGLDALGGAAGLSSGDLFARNLSVMSVAHIARGVGFDAVQKSAADALTEILAKYIQRIGGTAKDIAELAGRTQPKATDVVQAMQDLEPAPVEIKDLVKTLETAKRPFPRDVPAFPARKRDISGNAIEQTKIGRREGLPPHVPSFLPPLPNRHTYSSDSRLVVEREQDTKRSRLELLGEKAQVRQSLHGLQTVAAKKPAVIVHQPAWNAFQGSTGNATENPFVQAPIVSPAAKGIFTGPDRDFAPTVDREKSQSKNQLDNNVTIPKLSNQEQGKEEKILSGTFHDGDSE</sequence>
<evidence type="ECO:0000256" key="3">
    <source>
        <dbReference type="ARBA" id="ARBA00017307"/>
    </source>
</evidence>
<dbReference type="VEuPathDB" id="FungiDB:KRP23_9315"/>
<dbReference type="OMA" id="LMSVAHI"/>
<evidence type="ECO:0000256" key="4">
    <source>
        <dbReference type="ARBA" id="ARBA00023015"/>
    </source>
</evidence>
<dbReference type="InParanoid" id="H3HAG4"/>
<keyword evidence="6" id="KW-0539">Nucleus</keyword>
<dbReference type="EMBL" id="DS566012">
    <property type="status" value="NOT_ANNOTATED_CDS"/>
    <property type="molecule type" value="Genomic_DNA"/>
</dbReference>
<evidence type="ECO:0000313" key="9">
    <source>
        <dbReference type="EnsemblProtists" id="Phyra87888"/>
    </source>
</evidence>
<dbReference type="Pfam" id="PF07524">
    <property type="entry name" value="Bromo_TP"/>
    <property type="match status" value="1"/>
</dbReference>
<evidence type="ECO:0000259" key="8">
    <source>
        <dbReference type="SMART" id="SM00576"/>
    </source>
</evidence>
<dbReference type="PANTHER" id="PTHR46338">
    <property type="entry name" value="TRANSCRIPTION INITIATION FACTOR TFIID SUBUNIT 8"/>
    <property type="match status" value="1"/>
</dbReference>
<dbReference type="VEuPathDB" id="FungiDB:KRP22_1852"/>
<evidence type="ECO:0000256" key="5">
    <source>
        <dbReference type="ARBA" id="ARBA00023163"/>
    </source>
</evidence>
<name>H3HAG4_PHYRM</name>
<feature type="compositionally biased region" description="Basic residues" evidence="7">
    <location>
        <begin position="38"/>
        <end position="48"/>
    </location>
</feature>
<dbReference type="GO" id="GO:0046982">
    <property type="term" value="F:protein heterodimerization activity"/>
    <property type="evidence" value="ECO:0007669"/>
    <property type="project" value="InterPro"/>
</dbReference>
<evidence type="ECO:0000313" key="10">
    <source>
        <dbReference type="Proteomes" id="UP000005238"/>
    </source>
</evidence>
<feature type="compositionally biased region" description="Pro residues" evidence="7">
    <location>
        <begin position="204"/>
        <end position="214"/>
    </location>
</feature>
<comment type="subcellular location">
    <subcellularLocation>
        <location evidence="1">Nucleus</location>
    </subcellularLocation>
</comment>
<evidence type="ECO:0000256" key="6">
    <source>
        <dbReference type="ARBA" id="ARBA00023242"/>
    </source>
</evidence>
<keyword evidence="10" id="KW-1185">Reference proteome</keyword>
<dbReference type="SMART" id="SM00576">
    <property type="entry name" value="BTP"/>
    <property type="match status" value="1"/>
</dbReference>
<feature type="region of interest" description="Disordered" evidence="7">
    <location>
        <begin position="300"/>
        <end position="353"/>
    </location>
</feature>
<evidence type="ECO:0000256" key="7">
    <source>
        <dbReference type="SAM" id="MobiDB-lite"/>
    </source>
</evidence>
<feature type="compositionally biased region" description="Polar residues" evidence="7">
    <location>
        <begin position="318"/>
        <end position="335"/>
    </location>
</feature>
<dbReference type="GO" id="GO:0005669">
    <property type="term" value="C:transcription factor TFIID complex"/>
    <property type="evidence" value="ECO:0000318"/>
    <property type="project" value="GO_Central"/>
</dbReference>
<dbReference type="SUPFAM" id="SSF47113">
    <property type="entry name" value="Histone-fold"/>
    <property type="match status" value="1"/>
</dbReference>
<dbReference type="InterPro" id="IPR009072">
    <property type="entry name" value="Histone-fold"/>
</dbReference>
<organism evidence="9 10">
    <name type="scientific">Phytophthora ramorum</name>
    <name type="common">Sudden oak death agent</name>
    <dbReference type="NCBI Taxonomy" id="164328"/>
    <lineage>
        <taxon>Eukaryota</taxon>
        <taxon>Sar</taxon>
        <taxon>Stramenopiles</taxon>
        <taxon>Oomycota</taxon>
        <taxon>Peronosporomycetes</taxon>
        <taxon>Peronosporales</taxon>
        <taxon>Peronosporaceae</taxon>
        <taxon>Phytophthora</taxon>
    </lineage>
</organism>
<dbReference type="Gene3D" id="1.10.20.10">
    <property type="entry name" value="Histone, subunit A"/>
    <property type="match status" value="1"/>
</dbReference>